<dbReference type="Gene3D" id="3.90.1480.20">
    <property type="entry name" value="Glycosyl transferase family 29"/>
    <property type="match status" value="1"/>
</dbReference>
<comment type="similarity">
    <text evidence="2">Belongs to the glycosyltransferase 29 family.</text>
</comment>
<evidence type="ECO:0000256" key="4">
    <source>
        <dbReference type="ARBA" id="ARBA00022679"/>
    </source>
</evidence>
<dbReference type="GO" id="GO:0006629">
    <property type="term" value="P:lipid metabolic process"/>
    <property type="evidence" value="ECO:0007669"/>
    <property type="project" value="UniProtKB-KW"/>
</dbReference>
<dbReference type="PANTHER" id="PTHR13713">
    <property type="entry name" value="SIALYLTRANSFERASE"/>
    <property type="match status" value="1"/>
</dbReference>
<evidence type="ECO:0000256" key="15">
    <source>
        <dbReference type="ARBA" id="ARBA00041341"/>
    </source>
</evidence>
<comment type="subcellular location">
    <subcellularLocation>
        <location evidence="1">Golgi apparatus membrane</location>
        <topology evidence="1">Single-pass type II membrane protein</topology>
    </subcellularLocation>
</comment>
<evidence type="ECO:0000256" key="12">
    <source>
        <dbReference type="ARBA" id="ARBA00023180"/>
    </source>
</evidence>
<dbReference type="FunFam" id="3.90.1480.20:FF:000006">
    <property type="entry name" value="ST3 beta-galactoside alpha-2,3-sialyltransferase 5"/>
    <property type="match status" value="1"/>
</dbReference>
<comment type="caution">
    <text evidence="25">The sequence shown here is derived from an EMBL/GenBank/DDBJ whole genome shotgun (WGS) entry which is preliminary data.</text>
</comment>
<keyword evidence="11" id="KW-1015">Disulfide bond</keyword>
<dbReference type="AlphaFoldDB" id="A0A9D3LLS1"/>
<dbReference type="InterPro" id="IPR038578">
    <property type="entry name" value="GT29-like_sf"/>
</dbReference>
<keyword evidence="6" id="KW-0735">Signal-anchor</keyword>
<evidence type="ECO:0000256" key="16">
    <source>
        <dbReference type="ARBA" id="ARBA00041896"/>
    </source>
</evidence>
<comment type="catalytic activity">
    <reaction evidence="21">
        <text>a beta-D-Gal-(1&lt;-&gt;1')-ceramide + CMP-N-acetyl-beta-neuraminate = N-acetyl-alpha-neuraminosyl-(2-&gt;3)-beta-D-galactosyl-(1&lt;-&gt;1')-ceramide + CMP + H(+)</text>
        <dbReference type="Rhea" id="RHEA:41780"/>
        <dbReference type="ChEBI" id="CHEBI:15378"/>
        <dbReference type="ChEBI" id="CHEBI:57812"/>
        <dbReference type="ChEBI" id="CHEBI:60377"/>
        <dbReference type="ChEBI" id="CHEBI:82643"/>
        <dbReference type="ChEBI" id="CHEBI:143593"/>
    </reaction>
    <physiologicalReaction direction="left-to-right" evidence="21">
        <dbReference type="Rhea" id="RHEA:41781"/>
    </physiologicalReaction>
</comment>
<keyword evidence="12" id="KW-0325">Glycoprotein</keyword>
<keyword evidence="7 24" id="KW-1133">Transmembrane helix</keyword>
<keyword evidence="10 24" id="KW-0472">Membrane</keyword>
<evidence type="ECO:0000256" key="9">
    <source>
        <dbReference type="ARBA" id="ARBA00023098"/>
    </source>
</evidence>
<dbReference type="EC" id="2.4.3.9" evidence="13"/>
<evidence type="ECO:0000256" key="3">
    <source>
        <dbReference type="ARBA" id="ARBA00022676"/>
    </source>
</evidence>
<keyword evidence="5 24" id="KW-0812">Transmembrane</keyword>
<dbReference type="EMBL" id="JAFIRN010000018">
    <property type="protein sequence ID" value="KAG5831280.1"/>
    <property type="molecule type" value="Genomic_DNA"/>
</dbReference>
<evidence type="ECO:0000256" key="17">
    <source>
        <dbReference type="ARBA" id="ARBA00041976"/>
    </source>
</evidence>
<evidence type="ECO:0000256" key="10">
    <source>
        <dbReference type="ARBA" id="ARBA00023136"/>
    </source>
</evidence>
<evidence type="ECO:0000256" key="18">
    <source>
        <dbReference type="ARBA" id="ARBA00042545"/>
    </source>
</evidence>
<evidence type="ECO:0000256" key="2">
    <source>
        <dbReference type="ARBA" id="ARBA00006003"/>
    </source>
</evidence>
<dbReference type="Pfam" id="PF00777">
    <property type="entry name" value="Glyco_transf_29"/>
    <property type="match status" value="1"/>
</dbReference>
<keyword evidence="8" id="KW-0333">Golgi apparatus</keyword>
<evidence type="ECO:0000256" key="13">
    <source>
        <dbReference type="ARBA" id="ARBA00039111"/>
    </source>
</evidence>
<proteinExistence type="inferred from homology"/>
<comment type="catalytic activity">
    <reaction evidence="22">
        <text>ganglioside GA2 (d18:1(4E)/18:0) + CMP-N-acetyl-beta-neuraminate = ganglioside GM2 (d18:1(4E)/18:0) + CMP + H(+)</text>
        <dbReference type="Rhea" id="RHEA:41776"/>
        <dbReference type="ChEBI" id="CHEBI:15378"/>
        <dbReference type="ChEBI" id="CHEBI:57812"/>
        <dbReference type="ChEBI" id="CHEBI:60377"/>
        <dbReference type="ChEBI" id="CHEBI:78485"/>
        <dbReference type="ChEBI" id="CHEBI:78486"/>
    </reaction>
    <physiologicalReaction direction="left-to-right" evidence="22">
        <dbReference type="Rhea" id="RHEA:41777"/>
    </physiologicalReaction>
</comment>
<comment type="function">
    <text evidence="20">Transfers the sialyl group (N-acetyl-alpha-neuraminyl or NeuAc) from CMP-NeuAc to the non-reducing terminal galactose (Gal) of glycosphingolipids forming gangliosides (important molecules involved in the regulation of multiple cellular processes, including cell proliferation and differentiation, apoptosis, embryogenesis, development, and oncogenesis). Mainly involved in the biosynthesis of ganglioside GM3 but can also use different glycolipids as substrate acceptors such as D-galactosylceramide (GalCer), asialo-GM2 (GA2) and asialo-GM1 (GA1), although less preferentially than beta-D-Gal-(1-&gt;4)-beta-D-Glc-(1&lt;-&gt;1)-Cer (LacCer).</text>
</comment>
<keyword evidence="3" id="KW-0328">Glycosyltransferase</keyword>
<dbReference type="PANTHER" id="PTHR13713:SF94">
    <property type="entry name" value="ST3 BETA-GALACTOSIDE ALPHA-2,3-SIALYLTRANSFERASE 5, LIKE"/>
    <property type="match status" value="1"/>
</dbReference>
<evidence type="ECO:0000256" key="24">
    <source>
        <dbReference type="SAM" id="Phobius"/>
    </source>
</evidence>
<sequence>MRSIRTNRNCQDYIYELRGQTLSAMVALKLGVKDPEDNGLPVLARDTEQAAGINSKTESRKFFISRERNLWLSLILLLGCYSAVLFPAFLAKEQLVWDNGSAQNRDTVLLNRSAAFLSRACRLGWCGERLRATALCPRLPGFGGGACSRCVVVGSGGVLQGRGLGAHIDQYDIIIRMNNAPVYGFERDAGSRTTIRLMYPEGAPRSYREYRNTSLVVLVVFKGLDLDWLASVVSKERLDWWSKLWFWREVVDSIPLQPENFRILNPEIILQTGLALQAYTKQPRQTMPTLGTSAVVMALQLCDEVSLAGFGYDLTRPDAPLHYYESLHMDAMRSQVVHDISVEKLFLRELVMAQVVNDLTGAL</sequence>
<reference evidence="25" key="1">
    <citation type="submission" date="2021-01" db="EMBL/GenBank/DDBJ databases">
        <title>A chromosome-scale assembly of European eel, Anguilla anguilla.</title>
        <authorList>
            <person name="Henkel C."/>
            <person name="Jong-Raadsen S.A."/>
            <person name="Dufour S."/>
            <person name="Weltzien F.-A."/>
            <person name="Palstra A.P."/>
            <person name="Pelster B."/>
            <person name="Spaink H.P."/>
            <person name="Van Den Thillart G.E."/>
            <person name="Jansen H."/>
            <person name="Zahm M."/>
            <person name="Klopp C."/>
            <person name="Cedric C."/>
            <person name="Louis A."/>
            <person name="Berthelot C."/>
            <person name="Parey E."/>
            <person name="Roest Crollius H."/>
            <person name="Montfort J."/>
            <person name="Robinson-Rechavi M."/>
            <person name="Bucao C."/>
            <person name="Bouchez O."/>
            <person name="Gislard M."/>
            <person name="Lluch J."/>
            <person name="Milhes M."/>
            <person name="Lampietro C."/>
            <person name="Lopez Roques C."/>
            <person name="Donnadieu C."/>
            <person name="Braasch I."/>
            <person name="Desvignes T."/>
            <person name="Postlethwait J."/>
            <person name="Bobe J."/>
            <person name="Guiguen Y."/>
            <person name="Dirks R."/>
        </authorList>
    </citation>
    <scope>NUCLEOTIDE SEQUENCE</scope>
    <source>
        <strain evidence="25">Tag_6206</strain>
        <tissue evidence="25">Liver</tissue>
    </source>
</reference>
<dbReference type="GO" id="GO:0000139">
    <property type="term" value="C:Golgi membrane"/>
    <property type="evidence" value="ECO:0007669"/>
    <property type="project" value="UniProtKB-SubCell"/>
</dbReference>
<dbReference type="Proteomes" id="UP001044222">
    <property type="component" value="Chromosome 18"/>
</dbReference>
<evidence type="ECO:0000256" key="6">
    <source>
        <dbReference type="ARBA" id="ARBA00022968"/>
    </source>
</evidence>
<comment type="catalytic activity">
    <reaction evidence="19">
        <text>a beta-D-Gal-(1-&gt;4)-beta-D-Glc-(1&lt;-&gt;1)-Cer(d18:1(4E)) + CMP-N-acetyl-beta-neuraminate = a ganglioside GM3 (d18:1(4E)) + CMP + H(+)</text>
        <dbReference type="Rhea" id="RHEA:18417"/>
        <dbReference type="ChEBI" id="CHEBI:15378"/>
        <dbReference type="ChEBI" id="CHEBI:17950"/>
        <dbReference type="ChEBI" id="CHEBI:57812"/>
        <dbReference type="ChEBI" id="CHEBI:60065"/>
        <dbReference type="ChEBI" id="CHEBI:60377"/>
        <dbReference type="EC" id="2.4.3.9"/>
    </reaction>
    <physiologicalReaction direction="left-to-right" evidence="19">
        <dbReference type="Rhea" id="RHEA:18418"/>
    </physiologicalReaction>
</comment>
<evidence type="ECO:0000256" key="14">
    <source>
        <dbReference type="ARBA" id="ARBA00039792"/>
    </source>
</evidence>
<organism evidence="25 26">
    <name type="scientific">Anguilla anguilla</name>
    <name type="common">European freshwater eel</name>
    <name type="synonym">Muraena anguilla</name>
    <dbReference type="NCBI Taxonomy" id="7936"/>
    <lineage>
        <taxon>Eukaryota</taxon>
        <taxon>Metazoa</taxon>
        <taxon>Chordata</taxon>
        <taxon>Craniata</taxon>
        <taxon>Vertebrata</taxon>
        <taxon>Euteleostomi</taxon>
        <taxon>Actinopterygii</taxon>
        <taxon>Neopterygii</taxon>
        <taxon>Teleostei</taxon>
        <taxon>Anguilliformes</taxon>
        <taxon>Anguillidae</taxon>
        <taxon>Anguilla</taxon>
    </lineage>
</organism>
<evidence type="ECO:0000256" key="11">
    <source>
        <dbReference type="ARBA" id="ARBA00023157"/>
    </source>
</evidence>
<evidence type="ECO:0000256" key="19">
    <source>
        <dbReference type="ARBA" id="ARBA00043651"/>
    </source>
</evidence>
<accession>A0A9D3LLS1</accession>
<evidence type="ECO:0000256" key="21">
    <source>
        <dbReference type="ARBA" id="ARBA00048050"/>
    </source>
</evidence>
<evidence type="ECO:0000313" key="25">
    <source>
        <dbReference type="EMBL" id="KAG5831280.1"/>
    </source>
</evidence>
<keyword evidence="4" id="KW-0808">Transferase</keyword>
<evidence type="ECO:0000256" key="7">
    <source>
        <dbReference type="ARBA" id="ARBA00022989"/>
    </source>
</evidence>
<evidence type="ECO:0000256" key="20">
    <source>
        <dbReference type="ARBA" id="ARBA00045587"/>
    </source>
</evidence>
<keyword evidence="9" id="KW-0443">Lipid metabolism</keyword>
<keyword evidence="26" id="KW-1185">Reference proteome</keyword>
<dbReference type="InterPro" id="IPR001675">
    <property type="entry name" value="Glyco_trans_29"/>
</dbReference>
<dbReference type="GO" id="GO:0047291">
    <property type="term" value="F:lactosylceramide alpha-2,3-sialyltransferase activity"/>
    <property type="evidence" value="ECO:0007669"/>
    <property type="project" value="UniProtKB-EC"/>
</dbReference>
<evidence type="ECO:0000256" key="22">
    <source>
        <dbReference type="ARBA" id="ARBA00048805"/>
    </source>
</evidence>
<feature type="transmembrane region" description="Helical" evidence="24">
    <location>
        <begin position="70"/>
        <end position="90"/>
    </location>
</feature>
<evidence type="ECO:0000313" key="26">
    <source>
        <dbReference type="Proteomes" id="UP001044222"/>
    </source>
</evidence>
<name>A0A9D3LLS1_ANGAN</name>
<evidence type="ECO:0000256" key="23">
    <source>
        <dbReference type="ARBA" id="ARBA00049539"/>
    </source>
</evidence>
<comment type="catalytic activity">
    <reaction evidence="23">
        <text>ganglioside GA1 (d18:1(4E)/18:0) + CMP-N-acetyl-beta-neuraminate = ganglioside GM1 (d18:1(4E)/18:0) + CMP + H(+)</text>
        <dbReference type="Rhea" id="RHEA:41784"/>
        <dbReference type="ChEBI" id="CHEBI:15378"/>
        <dbReference type="ChEBI" id="CHEBI:57812"/>
        <dbReference type="ChEBI" id="CHEBI:60377"/>
        <dbReference type="ChEBI" id="CHEBI:73110"/>
        <dbReference type="ChEBI" id="CHEBI:78484"/>
    </reaction>
    <physiologicalReaction direction="left-to-right" evidence="23">
        <dbReference type="Rhea" id="RHEA:41785"/>
    </physiologicalReaction>
</comment>
<dbReference type="InterPro" id="IPR051142">
    <property type="entry name" value="Glycosyltransferase_29"/>
</dbReference>
<gene>
    <name evidence="25" type="ORF">ANANG_G00302120</name>
</gene>
<evidence type="ECO:0000256" key="1">
    <source>
        <dbReference type="ARBA" id="ARBA00004323"/>
    </source>
</evidence>
<evidence type="ECO:0000256" key="5">
    <source>
        <dbReference type="ARBA" id="ARBA00022692"/>
    </source>
</evidence>
<evidence type="ECO:0000256" key="8">
    <source>
        <dbReference type="ARBA" id="ARBA00023034"/>
    </source>
</evidence>
<protein>
    <recommendedName>
        <fullName evidence="14">Lactosylceramide alpha-2,3-sialyltransferase</fullName>
        <ecNumber evidence="13">2.4.3.9</ecNumber>
    </recommendedName>
    <alternativeName>
        <fullName evidence="15">CMP-NeuAc:lactosylceramide alpha-2,3-sialyltransferase</fullName>
    </alternativeName>
    <alternativeName>
        <fullName evidence="18">Ganglioside GM3 synthase</fullName>
    </alternativeName>
    <alternativeName>
        <fullName evidence="17">ST3Gal V</fullName>
    </alternativeName>
    <alternativeName>
        <fullName evidence="16">Sialyltransferase 9</fullName>
    </alternativeName>
</protein>